<evidence type="ECO:0000256" key="1">
    <source>
        <dbReference type="ARBA" id="ARBA00004651"/>
    </source>
</evidence>
<feature type="domain" description="ABC3 transporter permease C-terminal" evidence="7">
    <location>
        <begin position="295"/>
        <end position="411"/>
    </location>
</feature>
<feature type="transmembrane region" description="Helical" evidence="6">
    <location>
        <begin position="675"/>
        <end position="699"/>
    </location>
</feature>
<protein>
    <submittedName>
        <fullName evidence="9">Putative ABC transport system permease protein</fullName>
    </submittedName>
</protein>
<dbReference type="Pfam" id="PF02687">
    <property type="entry name" value="FtsX"/>
    <property type="match status" value="2"/>
</dbReference>
<feature type="domain" description="ABC3 transporter permease C-terminal" evidence="7">
    <location>
        <begin position="678"/>
        <end position="791"/>
    </location>
</feature>
<feature type="transmembrane region" description="Helical" evidence="6">
    <location>
        <begin position="21"/>
        <end position="41"/>
    </location>
</feature>
<dbReference type="InterPro" id="IPR050250">
    <property type="entry name" value="Macrolide_Exporter_MacB"/>
</dbReference>
<dbReference type="InterPro" id="IPR025857">
    <property type="entry name" value="MacB_PCD"/>
</dbReference>
<dbReference type="InterPro" id="IPR003838">
    <property type="entry name" value="ABC3_permease_C"/>
</dbReference>
<feature type="transmembrane region" description="Helical" evidence="6">
    <location>
        <begin position="289"/>
        <end position="312"/>
    </location>
</feature>
<keyword evidence="3 6" id="KW-0812">Transmembrane</keyword>
<feature type="transmembrane region" description="Helical" evidence="6">
    <location>
        <begin position="727"/>
        <end position="746"/>
    </location>
</feature>
<evidence type="ECO:0000256" key="5">
    <source>
        <dbReference type="ARBA" id="ARBA00023136"/>
    </source>
</evidence>
<gene>
    <name evidence="9" type="ORF">SAMN04487894_12324</name>
</gene>
<dbReference type="GO" id="GO:0022857">
    <property type="term" value="F:transmembrane transporter activity"/>
    <property type="evidence" value="ECO:0007669"/>
    <property type="project" value="TreeGrafter"/>
</dbReference>
<dbReference type="GO" id="GO:0005886">
    <property type="term" value="C:plasma membrane"/>
    <property type="evidence" value="ECO:0007669"/>
    <property type="project" value="UniProtKB-SubCell"/>
</dbReference>
<proteinExistence type="predicted"/>
<dbReference type="OrthoDB" id="5933722at2"/>
<evidence type="ECO:0000313" key="9">
    <source>
        <dbReference type="EMBL" id="SDE14410.1"/>
    </source>
</evidence>
<organism evidence="9 10">
    <name type="scientific">Niabella drilacis (strain DSM 25811 / CCM 8410 / CCUG 62505 / LMG 26954 / E90)</name>
    <dbReference type="NCBI Taxonomy" id="1285928"/>
    <lineage>
        <taxon>Bacteria</taxon>
        <taxon>Pseudomonadati</taxon>
        <taxon>Bacteroidota</taxon>
        <taxon>Chitinophagia</taxon>
        <taxon>Chitinophagales</taxon>
        <taxon>Chitinophagaceae</taxon>
        <taxon>Niabella</taxon>
    </lineage>
</organism>
<dbReference type="RefSeq" id="WP_090393169.1">
    <property type="nucleotide sequence ID" value="NZ_FMZO01000023.1"/>
</dbReference>
<dbReference type="EMBL" id="FMZO01000023">
    <property type="protein sequence ID" value="SDE14410.1"/>
    <property type="molecule type" value="Genomic_DNA"/>
</dbReference>
<dbReference type="AlphaFoldDB" id="A0A1G7AI55"/>
<feature type="transmembrane region" description="Helical" evidence="6">
    <location>
        <begin position="433"/>
        <end position="453"/>
    </location>
</feature>
<keyword evidence="2" id="KW-1003">Cell membrane</keyword>
<dbReference type="Pfam" id="PF12704">
    <property type="entry name" value="MacB_PCD"/>
    <property type="match status" value="2"/>
</dbReference>
<keyword evidence="10" id="KW-1185">Reference proteome</keyword>
<dbReference type="Proteomes" id="UP000198757">
    <property type="component" value="Unassembled WGS sequence"/>
</dbReference>
<evidence type="ECO:0000259" key="8">
    <source>
        <dbReference type="Pfam" id="PF12704"/>
    </source>
</evidence>
<feature type="transmembrane region" description="Helical" evidence="6">
    <location>
        <begin position="333"/>
        <end position="364"/>
    </location>
</feature>
<keyword evidence="5 6" id="KW-0472">Membrane</keyword>
<comment type="subcellular location">
    <subcellularLocation>
        <location evidence="1">Cell membrane</location>
        <topology evidence="1">Multi-pass membrane protein</topology>
    </subcellularLocation>
</comment>
<evidence type="ECO:0000313" key="10">
    <source>
        <dbReference type="Proteomes" id="UP000198757"/>
    </source>
</evidence>
<feature type="transmembrane region" description="Helical" evidence="6">
    <location>
        <begin position="758"/>
        <end position="780"/>
    </location>
</feature>
<reference evidence="10" key="1">
    <citation type="submission" date="2016-10" db="EMBL/GenBank/DDBJ databases">
        <authorList>
            <person name="Varghese N."/>
            <person name="Submissions S."/>
        </authorList>
    </citation>
    <scope>NUCLEOTIDE SEQUENCE [LARGE SCALE GENOMIC DNA]</scope>
    <source>
        <strain evidence="10">DSM 25811 / CCM 8410 / LMG 26954 / E90</strain>
    </source>
</reference>
<dbReference type="STRING" id="1285928.SAMN04487894_12324"/>
<dbReference type="PANTHER" id="PTHR30572:SF18">
    <property type="entry name" value="ABC-TYPE MACROLIDE FAMILY EXPORT SYSTEM PERMEASE COMPONENT 2"/>
    <property type="match status" value="1"/>
</dbReference>
<name>A0A1G7AI55_NIADE</name>
<sequence length="798" mass="87151">MFKNYFKTAWRSLFRNKLTTFINVFGLGLSMSVGLMVMVIVQDALGYDRFHPHPGSTYRVLSDYTKRNGEHWAMASTPLPLADALQKDSSTVAAVTTVYPALGGVATANGKELYIDGVFVHPSFFSIFGFRFNEGNPVSALQQPNTIVMSKATALNFFGKTEVVGKTIKMANGVNYTITGVLETPPGKSHLDYAVYGSYSTVAQMEKDGLLAEKSAAWYAFNAAYTYILLKPGAKKAVLQSQLNAIAGVLNRGNRDGSCALGIQSLNKISPGQAYLGNDNARGTSWGKLYFSMGLGLLILLAACFNYTNLTIARGLTRAKEVGMRKISGARRYHVFLQYVWEAVLLSLLALLFAFVILSVILRYQPFNDSYEMIPASFRFSSRFFIVSLLYAIVAGTIAGIFPAWILSSFTPLRVLKNIGTARILGNVSLQRALIVFQYALSLVFIIFLFAFYKQFSFLSKSDPGFKREGVLIVPLNGLKEGVASQRVASVPGVKSVSAASMKFSARFGGMNDPIWLSDRDHAINLNYYYAGDRFLKDMKLAFIAGTNFPPAAGEDQEHYILLNRKAAVAYGFTDPGKAVGQKLWINDTTQLEVRGVLKDFNYENMGKPIFPLAIRSNPPANRYLYIQTAAADRKEIASKVQGALQVLDPGQPVTFSWLSEDLDAGNSQAATISLLGFLGFIALSVATLGLLGLVVYTVEIKRKEIGVRKVTGASNAQIVHVLSKSFVKLLLVAGLISMPVGWVLARLFMQNFVLRGSFGIGSVLLCFLFLLAAGLFTIVSQTLKAAAASPVKALRSE</sequence>
<evidence type="ECO:0000256" key="2">
    <source>
        <dbReference type="ARBA" id="ARBA00022475"/>
    </source>
</evidence>
<evidence type="ECO:0000256" key="6">
    <source>
        <dbReference type="SAM" id="Phobius"/>
    </source>
</evidence>
<evidence type="ECO:0000259" key="7">
    <source>
        <dbReference type="Pfam" id="PF02687"/>
    </source>
</evidence>
<evidence type="ECO:0000256" key="4">
    <source>
        <dbReference type="ARBA" id="ARBA00022989"/>
    </source>
</evidence>
<feature type="transmembrane region" description="Helical" evidence="6">
    <location>
        <begin position="384"/>
        <end position="407"/>
    </location>
</feature>
<dbReference type="PANTHER" id="PTHR30572">
    <property type="entry name" value="MEMBRANE COMPONENT OF TRANSPORTER-RELATED"/>
    <property type="match status" value="1"/>
</dbReference>
<feature type="domain" description="MacB-like periplasmic core" evidence="8">
    <location>
        <begin position="479"/>
        <end position="631"/>
    </location>
</feature>
<evidence type="ECO:0000256" key="3">
    <source>
        <dbReference type="ARBA" id="ARBA00022692"/>
    </source>
</evidence>
<feature type="domain" description="MacB-like periplasmic core" evidence="8">
    <location>
        <begin position="20"/>
        <end position="245"/>
    </location>
</feature>
<keyword evidence="4 6" id="KW-1133">Transmembrane helix</keyword>
<accession>A0A1G7AI55</accession>